<keyword evidence="2" id="KW-1185">Reference proteome</keyword>
<sequence>MTGVARFLGELVKRNQAKFGDFCKVYRPALIGLLDGAQTSWGEVMYWALRPKFLCNTALGDICWLRFQSSSGEVEGTIAVAFLMYHNNPSKKPIFDALQAGKDLAPLRHLLFVGSKRADEVEQESVYVLCHPWVDWDVVDEVESTLDYEDATVEGQFPIDMPVYTGMSVNPSKRRIDHMSSSVNRRVENAARDDTWVMHVAFDMREPILAPGAVVPTFVTHCCEHMCIIAFGCTDGPLGGLNVNTFDPVMRYTLISGKNIEVRLRCLDAAFETEPRLRCPVVQDADGWRRTLRAVSVTASHIARGHGKYAKYRANVTTPNLRAWAGSTVYGSKDGRFDLQPISESHLYVNTQGYSEATSRTSPYYPPMLMEHWVAAVSEAAEKVCARW</sequence>
<proteinExistence type="predicted"/>
<name>A0AAF0Y5J9_9TREE</name>
<dbReference type="RefSeq" id="XP_062626602.1">
    <property type="nucleotide sequence ID" value="XM_062770618.1"/>
</dbReference>
<accession>A0AAF0Y5J9</accession>
<evidence type="ECO:0000313" key="1">
    <source>
        <dbReference type="EMBL" id="WOO80570.1"/>
    </source>
</evidence>
<gene>
    <name evidence="1" type="ORF">LOC62_03G004095</name>
</gene>
<dbReference type="EMBL" id="CP086716">
    <property type="protein sequence ID" value="WOO80570.1"/>
    <property type="molecule type" value="Genomic_DNA"/>
</dbReference>
<organism evidence="1 2">
    <name type="scientific">Vanrija pseudolonga</name>
    <dbReference type="NCBI Taxonomy" id="143232"/>
    <lineage>
        <taxon>Eukaryota</taxon>
        <taxon>Fungi</taxon>
        <taxon>Dikarya</taxon>
        <taxon>Basidiomycota</taxon>
        <taxon>Agaricomycotina</taxon>
        <taxon>Tremellomycetes</taxon>
        <taxon>Trichosporonales</taxon>
        <taxon>Trichosporonaceae</taxon>
        <taxon>Vanrija</taxon>
    </lineage>
</organism>
<evidence type="ECO:0000313" key="2">
    <source>
        <dbReference type="Proteomes" id="UP000827549"/>
    </source>
</evidence>
<reference evidence="1" key="1">
    <citation type="submission" date="2023-10" db="EMBL/GenBank/DDBJ databases">
        <authorList>
            <person name="Noh H."/>
        </authorList>
    </citation>
    <scope>NUCLEOTIDE SEQUENCE</scope>
    <source>
        <strain evidence="1">DUCC4014</strain>
    </source>
</reference>
<dbReference type="AlphaFoldDB" id="A0AAF0Y5J9"/>
<dbReference type="Proteomes" id="UP000827549">
    <property type="component" value="Chromosome 3"/>
</dbReference>
<protein>
    <submittedName>
        <fullName evidence="1">Uncharacterized protein</fullName>
    </submittedName>
</protein>
<dbReference type="GeneID" id="87807335"/>